<feature type="transmembrane region" description="Helical" evidence="5">
    <location>
        <begin position="204"/>
        <end position="233"/>
    </location>
</feature>
<gene>
    <name evidence="7" type="ORF">P4U43_13140</name>
</gene>
<feature type="domain" description="O-antigen ligase-related" evidence="6">
    <location>
        <begin position="206"/>
        <end position="346"/>
    </location>
</feature>
<evidence type="ECO:0000313" key="7">
    <source>
        <dbReference type="EMBL" id="MDF9278732.1"/>
    </source>
</evidence>
<dbReference type="RefSeq" id="WP_277359134.1">
    <property type="nucleotide sequence ID" value="NZ_JAROKN010000040.1"/>
</dbReference>
<evidence type="ECO:0000259" key="6">
    <source>
        <dbReference type="Pfam" id="PF04932"/>
    </source>
</evidence>
<feature type="transmembrane region" description="Helical" evidence="5">
    <location>
        <begin position="245"/>
        <end position="264"/>
    </location>
</feature>
<keyword evidence="2 5" id="KW-0812">Transmembrane</keyword>
<feature type="transmembrane region" description="Helical" evidence="5">
    <location>
        <begin position="54"/>
        <end position="72"/>
    </location>
</feature>
<dbReference type="GO" id="GO:0016874">
    <property type="term" value="F:ligase activity"/>
    <property type="evidence" value="ECO:0007669"/>
    <property type="project" value="UniProtKB-KW"/>
</dbReference>
<dbReference type="PANTHER" id="PTHR37422:SF13">
    <property type="entry name" value="LIPOPOLYSACCHARIDE BIOSYNTHESIS PROTEIN PA4999-RELATED"/>
    <property type="match status" value="1"/>
</dbReference>
<dbReference type="PANTHER" id="PTHR37422">
    <property type="entry name" value="TEICHURONIC ACID BIOSYNTHESIS PROTEIN TUAE"/>
    <property type="match status" value="1"/>
</dbReference>
<evidence type="ECO:0000256" key="5">
    <source>
        <dbReference type="SAM" id="Phobius"/>
    </source>
</evidence>
<keyword evidence="3 5" id="KW-1133">Transmembrane helix</keyword>
<keyword evidence="4 5" id="KW-0472">Membrane</keyword>
<organism evidence="7 8">
    <name type="scientific">Arthrobacter vasquezii</name>
    <dbReference type="NCBI Taxonomy" id="2977629"/>
    <lineage>
        <taxon>Bacteria</taxon>
        <taxon>Bacillati</taxon>
        <taxon>Actinomycetota</taxon>
        <taxon>Actinomycetes</taxon>
        <taxon>Micrococcales</taxon>
        <taxon>Micrococcaceae</taxon>
        <taxon>Arthrobacter</taxon>
    </lineage>
</organism>
<feature type="transmembrane region" description="Helical" evidence="5">
    <location>
        <begin position="6"/>
        <end position="24"/>
    </location>
</feature>
<evidence type="ECO:0000256" key="2">
    <source>
        <dbReference type="ARBA" id="ARBA00022692"/>
    </source>
</evidence>
<protein>
    <submittedName>
        <fullName evidence="7">O-antigen ligase family protein</fullName>
    </submittedName>
</protein>
<proteinExistence type="predicted"/>
<evidence type="ECO:0000256" key="1">
    <source>
        <dbReference type="ARBA" id="ARBA00004141"/>
    </source>
</evidence>
<accession>A0ABT6CXC4</accession>
<keyword evidence="7" id="KW-0436">Ligase</keyword>
<dbReference type="EMBL" id="JAROKN010000040">
    <property type="protein sequence ID" value="MDF9278732.1"/>
    <property type="molecule type" value="Genomic_DNA"/>
</dbReference>
<sequence length="425" mass="44900">MALDGVGYVLVLGAVLLLVLLPIIPRSTIVVCIVGARSFTDIGAASAGSLLPSSLLSLGLGVLAIIAALLPTEPRLYKGDVARVWLLGAGVLASTAIFCLRFGISAEAVEEPVRVASIIAIYVLARREAEASPDRSITQLVYVGLPAALILCLGFASQNPILMSSGARAAGSFSHPNAAAAFLSIAAVIAIGAGWSSGRRKWQIVGIIAALGTLFTLSLGGMLGLVSGLLTFVLMNAKFSLSKKLAVVLGFTGAVYFAISRSALIDRLDEIRGIDIEGALSSGNSSNSLEWRFINWSEYLEIWREQPFFGFGIGSSYGEVMPLGGPPHSLFVQFLFEFGIIGAVMIAIMFAAWLRTLTSQRRKDWRAVVMLSCVTLAVINGSESNLFGYTSAMYLLAFAVGVLGSGRSRDGALDPTPASFRTLRK</sequence>
<feature type="transmembrane region" description="Helical" evidence="5">
    <location>
        <begin position="365"/>
        <end position="381"/>
    </location>
</feature>
<comment type="subcellular location">
    <subcellularLocation>
        <location evidence="1">Membrane</location>
        <topology evidence="1">Multi-pass membrane protein</topology>
    </subcellularLocation>
</comment>
<evidence type="ECO:0000256" key="3">
    <source>
        <dbReference type="ARBA" id="ARBA00022989"/>
    </source>
</evidence>
<comment type="caution">
    <text evidence="7">The sequence shown here is derived from an EMBL/GenBank/DDBJ whole genome shotgun (WGS) entry which is preliminary data.</text>
</comment>
<feature type="transmembrane region" description="Helical" evidence="5">
    <location>
        <begin position="330"/>
        <end position="353"/>
    </location>
</feature>
<feature type="transmembrane region" description="Helical" evidence="5">
    <location>
        <begin position="178"/>
        <end position="198"/>
    </location>
</feature>
<dbReference type="InterPro" id="IPR051533">
    <property type="entry name" value="WaaL-like"/>
</dbReference>
<dbReference type="InterPro" id="IPR007016">
    <property type="entry name" value="O-antigen_ligase-rel_domated"/>
</dbReference>
<name>A0ABT6CXC4_9MICC</name>
<evidence type="ECO:0000313" key="8">
    <source>
        <dbReference type="Proteomes" id="UP001220456"/>
    </source>
</evidence>
<dbReference type="Proteomes" id="UP001220456">
    <property type="component" value="Unassembled WGS sequence"/>
</dbReference>
<dbReference type="Pfam" id="PF04932">
    <property type="entry name" value="Wzy_C"/>
    <property type="match status" value="1"/>
</dbReference>
<keyword evidence="8" id="KW-1185">Reference proteome</keyword>
<feature type="transmembrane region" description="Helical" evidence="5">
    <location>
        <begin position="84"/>
        <end position="104"/>
    </location>
</feature>
<evidence type="ECO:0000256" key="4">
    <source>
        <dbReference type="ARBA" id="ARBA00023136"/>
    </source>
</evidence>
<feature type="transmembrane region" description="Helical" evidence="5">
    <location>
        <begin position="140"/>
        <end position="157"/>
    </location>
</feature>
<reference evidence="7 8" key="1">
    <citation type="journal article" date="2023" name="Int. J. Syst. Evol. Microbiol.">
        <title>Arthrobacter vasquezii sp. nov., isolated from a soil sample from Union Glacier, Antarctica.</title>
        <authorList>
            <person name="Valenzuela-Ibaceta F."/>
            <person name="Carrasco V."/>
            <person name="Lagos-Moraga S."/>
            <person name="Dietz-Vargas C."/>
            <person name="Navarro C.A."/>
            <person name="Perez-Donoso J.M."/>
        </authorList>
    </citation>
    <scope>NUCLEOTIDE SEQUENCE [LARGE SCALE GENOMIC DNA]</scope>
    <source>
        <strain evidence="7 8">EH-1B-1</strain>
    </source>
</reference>